<dbReference type="EMBL" id="CM056741">
    <property type="protein sequence ID" value="KAJ8681601.1"/>
    <property type="molecule type" value="Genomic_DNA"/>
</dbReference>
<protein>
    <submittedName>
        <fullName evidence="1">Uncharacterized protein</fullName>
    </submittedName>
</protein>
<proteinExistence type="predicted"/>
<sequence>MTAVVRSGPATPSKMTTAWHHQIFALDAKYNAQRAANNSALGMMYIRRRSQLLGEKVCRDAELQRRYLKLRSELLQRRYGTCSETSSLPSEKSYDGRGKSRVLHEKVASNSFAGVHHVFDQHTGAISMLKFANNERSRFCCASYDGSISICEATSSPPKVVAILGGHQKAVTAIDWSMSNDLLVSSSLDATLRLWRVHQDSQPDCLRVVCDQVKAETLCCAFAPTNNNLVLAGNSRGLLQILNVSTGKYTRGGTAKIGGKITSLTCEESGGSIVWIGNDKGIIVSFRLEPSLGKLTKLRKMEATNGFVVTSLSWRPWLSKNFPWSTLLVSCACNAVLLYRVVDDHGNLALWKSYPIRHRQYPIRSAFCPQIGTSLIASGSEDGSIHFLDTSKDGKSAQVNKLQGHSSPTLTLSFNYDESLLASGDYQGLVILWLNHQIQS</sequence>
<reference evidence="1" key="1">
    <citation type="submission" date="2023-04" db="EMBL/GenBank/DDBJ databases">
        <title>A chromosome-level genome assembly of the parasitoid wasp Eretmocerus hayati.</title>
        <authorList>
            <person name="Zhong Y."/>
            <person name="Liu S."/>
            <person name="Liu Y."/>
        </authorList>
    </citation>
    <scope>NUCLEOTIDE SEQUENCE</scope>
    <source>
        <strain evidence="1">ZJU_SS_LIU_2023</strain>
    </source>
</reference>
<comment type="caution">
    <text evidence="1">The sequence shown here is derived from an EMBL/GenBank/DDBJ whole genome shotgun (WGS) entry which is preliminary data.</text>
</comment>
<gene>
    <name evidence="1" type="ORF">QAD02_017393</name>
</gene>
<evidence type="ECO:0000313" key="2">
    <source>
        <dbReference type="Proteomes" id="UP001239111"/>
    </source>
</evidence>
<keyword evidence="2" id="KW-1185">Reference proteome</keyword>
<name>A0ACC2PF12_9HYME</name>
<accession>A0ACC2PF12</accession>
<dbReference type="Proteomes" id="UP001239111">
    <property type="component" value="Chromosome 1"/>
</dbReference>
<organism evidence="1 2">
    <name type="scientific">Eretmocerus hayati</name>
    <dbReference type="NCBI Taxonomy" id="131215"/>
    <lineage>
        <taxon>Eukaryota</taxon>
        <taxon>Metazoa</taxon>
        <taxon>Ecdysozoa</taxon>
        <taxon>Arthropoda</taxon>
        <taxon>Hexapoda</taxon>
        <taxon>Insecta</taxon>
        <taxon>Pterygota</taxon>
        <taxon>Neoptera</taxon>
        <taxon>Endopterygota</taxon>
        <taxon>Hymenoptera</taxon>
        <taxon>Apocrita</taxon>
        <taxon>Proctotrupomorpha</taxon>
        <taxon>Chalcidoidea</taxon>
        <taxon>Aphelinidae</taxon>
        <taxon>Aphelininae</taxon>
        <taxon>Eretmocerus</taxon>
    </lineage>
</organism>
<evidence type="ECO:0000313" key="1">
    <source>
        <dbReference type="EMBL" id="KAJ8681601.1"/>
    </source>
</evidence>